<evidence type="ECO:0008006" key="3">
    <source>
        <dbReference type="Google" id="ProtNLM"/>
    </source>
</evidence>
<dbReference type="RefSeq" id="WP_020935325.1">
    <property type="nucleotide sequence ID" value="NC_021915.1"/>
</dbReference>
<dbReference type="STRING" id="1224163.B841_09600"/>
<dbReference type="Gene3D" id="3.30.300.20">
    <property type="match status" value="1"/>
</dbReference>
<gene>
    <name evidence="1" type="ORF">B841_09600</name>
</gene>
<evidence type="ECO:0000313" key="2">
    <source>
        <dbReference type="Proteomes" id="UP000015388"/>
    </source>
</evidence>
<dbReference type="Pfam" id="PF02566">
    <property type="entry name" value="OsmC"/>
    <property type="match status" value="1"/>
</dbReference>
<protein>
    <recommendedName>
        <fullName evidence="3">OsmC-like protein</fullName>
    </recommendedName>
</protein>
<dbReference type="KEGG" id="cmd:B841_09600"/>
<sequence length="141" mass="14550">MAEHEAAPALSAERTAARTFTLRNDRGAELQIGMAGAEGAFTPGELLQAAVAGCAALSAEAQLAHKLGPDYEMTATVAASVDEAADLIESIAVTLTAEMPGVDGPAREKLVEQAERVIDRLCTVKRSVNHGVAATAAVQPR</sequence>
<dbReference type="Proteomes" id="UP000015388">
    <property type="component" value="Chromosome"/>
</dbReference>
<dbReference type="eggNOG" id="COG1765">
    <property type="taxonomic scope" value="Bacteria"/>
</dbReference>
<organism evidence="1 2">
    <name type="scientific">Corynebacterium maris DSM 45190</name>
    <dbReference type="NCBI Taxonomy" id="1224163"/>
    <lineage>
        <taxon>Bacteria</taxon>
        <taxon>Bacillati</taxon>
        <taxon>Actinomycetota</taxon>
        <taxon>Actinomycetes</taxon>
        <taxon>Mycobacteriales</taxon>
        <taxon>Corynebacteriaceae</taxon>
        <taxon>Corynebacterium</taxon>
    </lineage>
</organism>
<keyword evidence="2" id="KW-1185">Reference proteome</keyword>
<evidence type="ECO:0000313" key="1">
    <source>
        <dbReference type="EMBL" id="AGS35392.1"/>
    </source>
</evidence>
<dbReference type="EMBL" id="CP003924">
    <property type="protein sequence ID" value="AGS35392.1"/>
    <property type="molecule type" value="Genomic_DNA"/>
</dbReference>
<reference evidence="1 2" key="1">
    <citation type="submission" date="2012-11" db="EMBL/GenBank/DDBJ databases">
        <title>The complete genome sequence of Corynebacterium maris Coryn-1 (=DSM 45190).</title>
        <authorList>
            <person name="Schaffert L."/>
            <person name="Albersmeier A."/>
            <person name="Kalinowski J."/>
            <person name="Ruckert C."/>
        </authorList>
    </citation>
    <scope>NUCLEOTIDE SEQUENCE [LARGE SCALE GENOMIC DNA]</scope>
    <source>
        <strain evidence="2">Coryn-1</strain>
    </source>
</reference>
<dbReference type="HOGENOM" id="CLU_114057_0_0_11"/>
<dbReference type="InterPro" id="IPR015946">
    <property type="entry name" value="KH_dom-like_a/b"/>
</dbReference>
<accession>S5SWD3</accession>
<dbReference type="PATRIC" id="fig|1224163.3.peg.1934"/>
<proteinExistence type="predicted"/>
<dbReference type="InterPro" id="IPR003718">
    <property type="entry name" value="OsmC/Ohr_fam"/>
</dbReference>
<name>S5SWD3_9CORY</name>
<dbReference type="AlphaFoldDB" id="S5SWD3"/>
<dbReference type="SUPFAM" id="SSF82784">
    <property type="entry name" value="OsmC-like"/>
    <property type="match status" value="1"/>
</dbReference>
<dbReference type="InterPro" id="IPR036102">
    <property type="entry name" value="OsmC/Ohrsf"/>
</dbReference>